<dbReference type="RefSeq" id="WP_108434181.1">
    <property type="nucleotide sequence ID" value="NZ_CP028918.1"/>
</dbReference>
<dbReference type="InterPro" id="IPR036412">
    <property type="entry name" value="HAD-like_sf"/>
</dbReference>
<dbReference type="NCBIfam" id="TIGR01509">
    <property type="entry name" value="HAD-SF-IA-v3"/>
    <property type="match status" value="1"/>
</dbReference>
<proteinExistence type="predicted"/>
<dbReference type="PRINTS" id="PR00413">
    <property type="entry name" value="HADHALOGNASE"/>
</dbReference>
<protein>
    <submittedName>
        <fullName evidence="1">Haloacid dehalogenase</fullName>
    </submittedName>
</protein>
<dbReference type="InterPro" id="IPR006439">
    <property type="entry name" value="HAD-SF_hydro_IA"/>
</dbReference>
<dbReference type="Gene3D" id="1.10.150.240">
    <property type="entry name" value="Putative phosphatase, domain 2"/>
    <property type="match status" value="1"/>
</dbReference>
<name>A0A2S0UHQ3_9RHOB</name>
<dbReference type="Proteomes" id="UP000244496">
    <property type="component" value="Chromosome"/>
</dbReference>
<dbReference type="SFLD" id="SFLDS00003">
    <property type="entry name" value="Haloacid_Dehalogenase"/>
    <property type="match status" value="1"/>
</dbReference>
<dbReference type="AlphaFoldDB" id="A0A2S0UHQ3"/>
<gene>
    <name evidence="1" type="ORF">HYN69_01480</name>
</gene>
<dbReference type="PANTHER" id="PTHR43611:SF3">
    <property type="entry name" value="FLAVIN MONONUCLEOTIDE HYDROLASE 1, CHLOROPLATIC"/>
    <property type="match status" value="1"/>
</dbReference>
<dbReference type="KEGG" id="geh:HYN69_01480"/>
<accession>A0A2S0UHQ3</accession>
<dbReference type="CDD" id="cd02603">
    <property type="entry name" value="HAD_sEH-N_like"/>
    <property type="match status" value="1"/>
</dbReference>
<reference evidence="1 2" key="1">
    <citation type="submission" date="2018-04" db="EMBL/GenBank/DDBJ databases">
        <title>Genome sequencing of Gemmobacter.</title>
        <authorList>
            <person name="Yi H."/>
            <person name="Baek M.-G."/>
        </authorList>
    </citation>
    <scope>NUCLEOTIDE SEQUENCE [LARGE SCALE GENOMIC DNA]</scope>
    <source>
        <strain evidence="1 2">HYN0069</strain>
    </source>
</reference>
<dbReference type="InterPro" id="IPR023198">
    <property type="entry name" value="PGP-like_dom2"/>
</dbReference>
<dbReference type="Pfam" id="PF00702">
    <property type="entry name" value="Hydrolase"/>
    <property type="match status" value="1"/>
</dbReference>
<evidence type="ECO:0000313" key="2">
    <source>
        <dbReference type="Proteomes" id="UP000244496"/>
    </source>
</evidence>
<sequence length="207" mass="23267">MTPEAVIFDIGNVLTRWQPEAFYDRVIGEDRRRALFAAVDLHAMNDRIDAGDPFRQTVYDCATAHPDWAPEIRLWHDRWPELAQPLIDGGVRLLHALRAKGVPVFALTNASGETFANHADSLPFLRDFDRLYVSGRMGVMKPDPRIYAMVESDCGIAPDRLLFTDDRADNIAAAAARGWRTHHFLNWQGWADCLIAQGLLTKAEAGL</sequence>
<dbReference type="InterPro" id="IPR023214">
    <property type="entry name" value="HAD_sf"/>
</dbReference>
<dbReference type="Gene3D" id="3.40.50.1000">
    <property type="entry name" value="HAD superfamily/HAD-like"/>
    <property type="match status" value="1"/>
</dbReference>
<organism evidence="1 2">
    <name type="scientific">Paragemmobacter aquarius</name>
    <dbReference type="NCBI Taxonomy" id="2169400"/>
    <lineage>
        <taxon>Bacteria</taxon>
        <taxon>Pseudomonadati</taxon>
        <taxon>Pseudomonadota</taxon>
        <taxon>Alphaproteobacteria</taxon>
        <taxon>Rhodobacterales</taxon>
        <taxon>Paracoccaceae</taxon>
        <taxon>Paragemmobacter</taxon>
    </lineage>
</organism>
<evidence type="ECO:0000313" key="1">
    <source>
        <dbReference type="EMBL" id="AWB47352.1"/>
    </source>
</evidence>
<dbReference type="OrthoDB" id="9807742at2"/>
<dbReference type="SUPFAM" id="SSF56784">
    <property type="entry name" value="HAD-like"/>
    <property type="match status" value="1"/>
</dbReference>
<dbReference type="PANTHER" id="PTHR43611">
    <property type="entry name" value="ALPHA-D-GLUCOSE 1-PHOSPHATE PHOSPHATASE"/>
    <property type="match status" value="1"/>
</dbReference>
<keyword evidence="2" id="KW-1185">Reference proteome</keyword>
<dbReference type="EMBL" id="CP028918">
    <property type="protein sequence ID" value="AWB47352.1"/>
    <property type="molecule type" value="Genomic_DNA"/>
</dbReference>
<dbReference type="SFLD" id="SFLDG01129">
    <property type="entry name" value="C1.5:_HAD__Beta-PGM__Phosphata"/>
    <property type="match status" value="1"/>
</dbReference>